<dbReference type="Pfam" id="PF08245">
    <property type="entry name" value="Mur_ligase_M"/>
    <property type="match status" value="1"/>
</dbReference>
<keyword evidence="4 10" id="KW-0436">Ligase</keyword>
<dbReference type="GO" id="GO:0005524">
    <property type="term" value="F:ATP binding"/>
    <property type="evidence" value="ECO:0007669"/>
    <property type="project" value="UniProtKB-KW"/>
</dbReference>
<dbReference type="GO" id="GO:0009252">
    <property type="term" value="P:peptidoglycan biosynthetic process"/>
    <property type="evidence" value="ECO:0007669"/>
    <property type="project" value="UniProtKB-UniPathway"/>
</dbReference>
<evidence type="ECO:0000313" key="14">
    <source>
        <dbReference type="Proteomes" id="UP000025245"/>
    </source>
</evidence>
<dbReference type="InterPro" id="IPR001645">
    <property type="entry name" value="Folylpolyglutamate_synth"/>
</dbReference>
<dbReference type="SUPFAM" id="SSF53244">
    <property type="entry name" value="MurD-like peptide ligases, peptide-binding domain"/>
    <property type="match status" value="1"/>
</dbReference>
<evidence type="ECO:0000259" key="11">
    <source>
        <dbReference type="Pfam" id="PF08245"/>
    </source>
</evidence>
<dbReference type="STRING" id="1346.BMF34_06370"/>
<dbReference type="SUPFAM" id="SSF53623">
    <property type="entry name" value="MurD-like peptide ligases, catalytic domain"/>
    <property type="match status" value="1"/>
</dbReference>
<evidence type="ECO:0000256" key="4">
    <source>
        <dbReference type="ARBA" id="ARBA00022598"/>
    </source>
</evidence>
<comment type="catalytic activity">
    <reaction evidence="9">
        <text>(6S)-5,6,7,8-tetrahydrofolyl-(gamma-L-Glu)(n) + L-glutamate + ATP = (6S)-5,6,7,8-tetrahydrofolyl-(gamma-L-Glu)(n+1) + ADP + phosphate + H(+)</text>
        <dbReference type="Rhea" id="RHEA:10580"/>
        <dbReference type="Rhea" id="RHEA-COMP:14738"/>
        <dbReference type="Rhea" id="RHEA-COMP:14740"/>
        <dbReference type="ChEBI" id="CHEBI:15378"/>
        <dbReference type="ChEBI" id="CHEBI:29985"/>
        <dbReference type="ChEBI" id="CHEBI:30616"/>
        <dbReference type="ChEBI" id="CHEBI:43474"/>
        <dbReference type="ChEBI" id="CHEBI:141005"/>
        <dbReference type="ChEBI" id="CHEBI:456216"/>
        <dbReference type="EC" id="6.3.2.17"/>
    </reaction>
</comment>
<dbReference type="InterPro" id="IPR013221">
    <property type="entry name" value="Mur_ligase_cen"/>
</dbReference>
<protein>
    <recommendedName>
        <fullName evidence="3">tetrahydrofolate synthase</fullName>
        <ecNumber evidence="3">6.3.2.17</ecNumber>
    </recommendedName>
</protein>
<dbReference type="Proteomes" id="UP000025245">
    <property type="component" value="Chromosome"/>
</dbReference>
<accession>A0A3L8GEU8</accession>
<dbReference type="OrthoDB" id="9809356at2"/>
<evidence type="ECO:0000256" key="2">
    <source>
        <dbReference type="ARBA" id="ARBA00008276"/>
    </source>
</evidence>
<organism evidence="13 15">
    <name type="scientific">Streptococcus iniae</name>
    <name type="common">Streptococcus shiloi</name>
    <dbReference type="NCBI Taxonomy" id="1346"/>
    <lineage>
        <taxon>Bacteria</taxon>
        <taxon>Bacillati</taxon>
        <taxon>Bacillota</taxon>
        <taxon>Bacilli</taxon>
        <taxon>Lactobacillales</taxon>
        <taxon>Streptococcaceae</taxon>
        <taxon>Streptococcus</taxon>
    </lineage>
</organism>
<dbReference type="AlphaFoldDB" id="A0A3L8GEU8"/>
<evidence type="ECO:0000313" key="15">
    <source>
        <dbReference type="Proteomes" id="UP000269148"/>
    </source>
</evidence>
<reference evidence="13 15" key="2">
    <citation type="submission" date="2018-06" db="EMBL/GenBank/DDBJ databases">
        <title>Mutators as drivers of adaptation in pathogenic bacteria and a risk factor for host jumps and vaccine escape.</title>
        <authorList>
            <person name="Barnes A.C."/>
            <person name="Silayeva O."/>
        </authorList>
    </citation>
    <scope>NUCLEOTIDE SEQUENCE [LARGE SCALE GENOMIC DNA]</scope>
    <source>
        <strain evidence="13 15">QMA0445</strain>
    </source>
</reference>
<dbReference type="GO" id="GO:0008841">
    <property type="term" value="F:dihydrofolate synthase activity"/>
    <property type="evidence" value="ECO:0007669"/>
    <property type="project" value="TreeGrafter"/>
</dbReference>
<dbReference type="GO" id="GO:0046872">
    <property type="term" value="F:metal ion binding"/>
    <property type="evidence" value="ECO:0007669"/>
    <property type="project" value="UniProtKB-KW"/>
</dbReference>
<evidence type="ECO:0000313" key="12">
    <source>
        <dbReference type="EMBL" id="AHY16070.1"/>
    </source>
</evidence>
<dbReference type="GeneID" id="35764888"/>
<dbReference type="RefSeq" id="WP_003101219.1">
    <property type="nucleotide sequence ID" value="NZ_CP010783.1"/>
</dbReference>
<keyword evidence="7 10" id="KW-0067">ATP-binding</keyword>
<gene>
    <name evidence="13" type="ORF">DIY07_06575</name>
    <name evidence="12" type="ORF">DQ08_06310</name>
</gene>
<comment type="similarity">
    <text evidence="2 10">Belongs to the folylpolyglutamate synthase family.</text>
</comment>
<keyword evidence="8" id="KW-0460">Magnesium</keyword>
<proteinExistence type="inferred from homology"/>
<evidence type="ECO:0000256" key="6">
    <source>
        <dbReference type="ARBA" id="ARBA00022741"/>
    </source>
</evidence>
<dbReference type="InterPro" id="IPR036615">
    <property type="entry name" value="Mur_ligase_C_dom_sf"/>
</dbReference>
<evidence type="ECO:0000256" key="5">
    <source>
        <dbReference type="ARBA" id="ARBA00022723"/>
    </source>
</evidence>
<dbReference type="PIRSF" id="PIRSF001563">
    <property type="entry name" value="Folylpolyglu_synth"/>
    <property type="match status" value="1"/>
</dbReference>
<dbReference type="EC" id="6.3.2.17" evidence="3"/>
<dbReference type="NCBIfam" id="TIGR01499">
    <property type="entry name" value="folC"/>
    <property type="match status" value="1"/>
</dbReference>
<dbReference type="GO" id="GO:0005737">
    <property type="term" value="C:cytoplasm"/>
    <property type="evidence" value="ECO:0007669"/>
    <property type="project" value="TreeGrafter"/>
</dbReference>
<dbReference type="FunFam" id="3.40.1190.10:FF:000011">
    <property type="entry name" value="Folylpolyglutamate synthase/dihydrofolate synthase"/>
    <property type="match status" value="1"/>
</dbReference>
<keyword evidence="5" id="KW-0479">Metal-binding</keyword>
<dbReference type="InterPro" id="IPR036565">
    <property type="entry name" value="Mur-like_cat_sf"/>
</dbReference>
<keyword evidence="6 10" id="KW-0547">Nucleotide-binding</keyword>
<evidence type="ECO:0000256" key="1">
    <source>
        <dbReference type="ARBA" id="ARBA00001946"/>
    </source>
</evidence>
<dbReference type="PANTHER" id="PTHR11136">
    <property type="entry name" value="FOLYLPOLYGLUTAMATE SYNTHASE-RELATED"/>
    <property type="match status" value="1"/>
</dbReference>
<name>A0A3L8GEU8_STRIN</name>
<dbReference type="PANTHER" id="PTHR11136:SF0">
    <property type="entry name" value="DIHYDROFOLATE SYNTHETASE-RELATED"/>
    <property type="match status" value="1"/>
</dbReference>
<dbReference type="Gene3D" id="3.90.190.20">
    <property type="entry name" value="Mur ligase, C-terminal domain"/>
    <property type="match status" value="1"/>
</dbReference>
<dbReference type="UniPathway" id="UPA00219"/>
<evidence type="ECO:0000256" key="3">
    <source>
        <dbReference type="ARBA" id="ARBA00013025"/>
    </source>
</evidence>
<dbReference type="EMBL" id="QLQD01000058">
    <property type="protein sequence ID" value="RLU56412.1"/>
    <property type="molecule type" value="Genomic_DNA"/>
</dbReference>
<evidence type="ECO:0000256" key="10">
    <source>
        <dbReference type="PIRNR" id="PIRNR001563"/>
    </source>
</evidence>
<dbReference type="GO" id="GO:0004326">
    <property type="term" value="F:tetrahydrofolylpolyglutamate synthase activity"/>
    <property type="evidence" value="ECO:0007669"/>
    <property type="project" value="UniProtKB-EC"/>
</dbReference>
<dbReference type="Proteomes" id="UP000269148">
    <property type="component" value="Unassembled WGS sequence"/>
</dbReference>
<dbReference type="KEGG" id="sio:DW64_06305"/>
<dbReference type="KEGG" id="siz:SI82_06460"/>
<evidence type="ECO:0000256" key="7">
    <source>
        <dbReference type="ARBA" id="ARBA00022840"/>
    </source>
</evidence>
<reference evidence="12 14" key="1">
    <citation type="journal article" date="2014" name="Genome Announc.">
        <title>Complete Genome Sequence of a Virulent Strain, Streptococcus iniae ISET0901, Isolated from Diseased Tilapia.</title>
        <authorList>
            <person name="Pridgeon J.W."/>
            <person name="Zhang D."/>
            <person name="Zhang L."/>
        </authorList>
    </citation>
    <scope>NUCLEOTIDE SEQUENCE [LARGE SCALE GENOMIC DNA]</scope>
    <source>
        <strain evidence="12 14">ISET0901</strain>
    </source>
</reference>
<keyword evidence="14" id="KW-1185">Reference proteome</keyword>
<feature type="domain" description="Mur ligase central" evidence="11">
    <location>
        <begin position="44"/>
        <end position="267"/>
    </location>
</feature>
<comment type="cofactor">
    <cofactor evidence="1">
        <name>Mg(2+)</name>
        <dbReference type="ChEBI" id="CHEBI:18420"/>
    </cofactor>
</comment>
<dbReference type="KEGG" id="siq:DQ08_06310"/>
<sequence>MNYQEALNWIHAKIKLGPKPGLKRMEWLLNAFDNPQRHLPAVHVVGTNGKGSTVAYLQHIFRQSAYRVGTFTSPFIIDFRERIAIDGQMISKADLISLVELVQPVVDSLPEQTDFAPASEFEVVCLMMFLYFTRINSVDIAIIEAGIGGLNDATNMFHALAVVCPSIGLDHQEMLGKTHAEIAYQKASVLKGGEAFIFASQNQSVTQVFHEICQQKNSRAFHLGTDFTILESHASFDFCYKEQVLKNITLKMLGSHQRQNASLAIMVSLILQKAYPKVTLENIRTAIAQTSWVGRTEFLMPQLMLDGAHNNESIDALVKLIQDDYTDKKMHILFAAIKSKPLDSMLDKLSSLGSVFVTTFSFPKALQLDDYPQGYDRIDDYHSFLQEARHSSCDNLYLVTGSLYFISQVRQDFIKMNRVEENDRL</sequence>
<evidence type="ECO:0000256" key="8">
    <source>
        <dbReference type="ARBA" id="ARBA00022842"/>
    </source>
</evidence>
<dbReference type="Gene3D" id="3.40.1190.10">
    <property type="entry name" value="Mur-like, catalytic domain"/>
    <property type="match status" value="1"/>
</dbReference>
<evidence type="ECO:0000256" key="9">
    <source>
        <dbReference type="ARBA" id="ARBA00047493"/>
    </source>
</evidence>
<dbReference type="EMBL" id="CP007586">
    <property type="protein sequence ID" value="AHY16070.1"/>
    <property type="molecule type" value="Genomic_DNA"/>
</dbReference>
<evidence type="ECO:0000313" key="13">
    <source>
        <dbReference type="EMBL" id="RLU56412.1"/>
    </source>
</evidence>